<dbReference type="Gene3D" id="3.40.50.1820">
    <property type="entry name" value="alpha/beta hydrolase"/>
    <property type="match status" value="1"/>
</dbReference>
<organism evidence="3 4">
    <name type="scientific">Catellatospora chokoriensis</name>
    <dbReference type="NCBI Taxonomy" id="310353"/>
    <lineage>
        <taxon>Bacteria</taxon>
        <taxon>Bacillati</taxon>
        <taxon>Actinomycetota</taxon>
        <taxon>Actinomycetes</taxon>
        <taxon>Micromonosporales</taxon>
        <taxon>Micromonosporaceae</taxon>
        <taxon>Catellatospora</taxon>
    </lineage>
</organism>
<dbReference type="SUPFAM" id="SSF53474">
    <property type="entry name" value="alpha/beta-Hydrolases"/>
    <property type="match status" value="1"/>
</dbReference>
<protein>
    <submittedName>
        <fullName evidence="3">Epoxide hydrolase</fullName>
    </submittedName>
</protein>
<dbReference type="AlphaFoldDB" id="A0A8J3K7M1"/>
<dbReference type="PRINTS" id="PR00412">
    <property type="entry name" value="EPOXHYDRLASE"/>
</dbReference>
<sequence>MQIAARDLVFDLHAGGPADGPVALLLHGFPQHAGEWELVADRLHDAGVRTYAFDQRGYSPGARPTAVADYAMGECVADALAVLDALGVARAHVVGHDWGAVVAWHLAAAHADRVRTLTAVSVPHPVAFAKTIATDPDQQQRSAYIGLFQQEGKAEDLLLEHDGRRLREIFTGVPAERVERFVAPMLDRARLTGGLNWYRALTLGSGFTPAGRVAVPTTFLWSDGDWAIGPKAAESCADYVSGDYRFVTLPGVSHWIPDEAPDATAREILARIATQA</sequence>
<dbReference type="InterPro" id="IPR000639">
    <property type="entry name" value="Epox_hydrolase-like"/>
</dbReference>
<evidence type="ECO:0000313" key="3">
    <source>
        <dbReference type="EMBL" id="GIF92205.1"/>
    </source>
</evidence>
<proteinExistence type="predicted"/>
<evidence type="ECO:0000259" key="2">
    <source>
        <dbReference type="Pfam" id="PF00561"/>
    </source>
</evidence>
<evidence type="ECO:0000313" key="4">
    <source>
        <dbReference type="Proteomes" id="UP000619293"/>
    </source>
</evidence>
<reference evidence="3 4" key="1">
    <citation type="submission" date="2021-01" db="EMBL/GenBank/DDBJ databases">
        <title>Whole genome shotgun sequence of Catellatospora chokoriensis NBRC 107358.</title>
        <authorList>
            <person name="Komaki H."/>
            <person name="Tamura T."/>
        </authorList>
    </citation>
    <scope>NUCLEOTIDE SEQUENCE [LARGE SCALE GENOMIC DNA]</scope>
    <source>
        <strain evidence="3 4">NBRC 107358</strain>
    </source>
</reference>
<dbReference type="Pfam" id="PF00561">
    <property type="entry name" value="Abhydrolase_1"/>
    <property type="match status" value="1"/>
</dbReference>
<dbReference type="InterPro" id="IPR029058">
    <property type="entry name" value="AB_hydrolase_fold"/>
</dbReference>
<keyword evidence="1 3" id="KW-0378">Hydrolase</keyword>
<keyword evidence="4" id="KW-1185">Reference proteome</keyword>
<dbReference type="PANTHER" id="PTHR43329">
    <property type="entry name" value="EPOXIDE HYDROLASE"/>
    <property type="match status" value="1"/>
</dbReference>
<accession>A0A8J3K7M1</accession>
<dbReference type="InterPro" id="IPR000073">
    <property type="entry name" value="AB_hydrolase_1"/>
</dbReference>
<dbReference type="Proteomes" id="UP000619293">
    <property type="component" value="Unassembled WGS sequence"/>
</dbReference>
<comment type="caution">
    <text evidence="3">The sequence shown here is derived from an EMBL/GenBank/DDBJ whole genome shotgun (WGS) entry which is preliminary data.</text>
</comment>
<dbReference type="EMBL" id="BONG01000042">
    <property type="protein sequence ID" value="GIF92205.1"/>
    <property type="molecule type" value="Genomic_DNA"/>
</dbReference>
<gene>
    <name evidence="3" type="ORF">Cch02nite_56490</name>
</gene>
<evidence type="ECO:0000256" key="1">
    <source>
        <dbReference type="ARBA" id="ARBA00022801"/>
    </source>
</evidence>
<name>A0A8J3K7M1_9ACTN</name>
<feature type="domain" description="AB hydrolase-1" evidence="2">
    <location>
        <begin position="24"/>
        <end position="261"/>
    </location>
</feature>
<dbReference type="GO" id="GO:0016787">
    <property type="term" value="F:hydrolase activity"/>
    <property type="evidence" value="ECO:0007669"/>
    <property type="project" value="UniProtKB-KW"/>
</dbReference>
<dbReference type="RefSeq" id="WP_191837297.1">
    <property type="nucleotide sequence ID" value="NZ_BAAALB010000001.1"/>
</dbReference>